<dbReference type="AlphaFoldDB" id="A0AA35Z8G8"/>
<sequence>MTATYFDFTFSKYAPTLGERLHRKEMDLWVFWFELYETKPPAAGISERPFRYSDLDRERGRLTSQSFIQVIEQWVPEGECRKCRMTKIPPNGSRTKNHHSQSANSRKQSRPIVSTDPLSARSHTSSTTSQSHPYSTTLRQITSLPFPTLYPTWHGPCTGPYKGVS</sequence>
<gene>
    <name evidence="2" type="ORF">LSALG_LOCUS27180</name>
</gene>
<feature type="region of interest" description="Disordered" evidence="1">
    <location>
        <begin position="85"/>
        <end position="136"/>
    </location>
</feature>
<name>A0AA35Z8G8_LACSI</name>
<evidence type="ECO:0000313" key="2">
    <source>
        <dbReference type="EMBL" id="CAI9287843.1"/>
    </source>
</evidence>
<reference evidence="2" key="1">
    <citation type="submission" date="2023-04" db="EMBL/GenBank/DDBJ databases">
        <authorList>
            <person name="Vijverberg K."/>
            <person name="Xiong W."/>
            <person name="Schranz E."/>
        </authorList>
    </citation>
    <scope>NUCLEOTIDE SEQUENCE</scope>
</reference>
<organism evidence="2 3">
    <name type="scientific">Lactuca saligna</name>
    <name type="common">Willowleaf lettuce</name>
    <dbReference type="NCBI Taxonomy" id="75948"/>
    <lineage>
        <taxon>Eukaryota</taxon>
        <taxon>Viridiplantae</taxon>
        <taxon>Streptophyta</taxon>
        <taxon>Embryophyta</taxon>
        <taxon>Tracheophyta</taxon>
        <taxon>Spermatophyta</taxon>
        <taxon>Magnoliopsida</taxon>
        <taxon>eudicotyledons</taxon>
        <taxon>Gunneridae</taxon>
        <taxon>Pentapetalae</taxon>
        <taxon>asterids</taxon>
        <taxon>campanulids</taxon>
        <taxon>Asterales</taxon>
        <taxon>Asteraceae</taxon>
        <taxon>Cichorioideae</taxon>
        <taxon>Cichorieae</taxon>
        <taxon>Lactucinae</taxon>
        <taxon>Lactuca</taxon>
    </lineage>
</organism>
<feature type="compositionally biased region" description="Low complexity" evidence="1">
    <location>
        <begin position="119"/>
        <end position="136"/>
    </location>
</feature>
<protein>
    <submittedName>
        <fullName evidence="2">Uncharacterized protein</fullName>
    </submittedName>
</protein>
<proteinExistence type="predicted"/>
<accession>A0AA35Z8G8</accession>
<keyword evidence="3" id="KW-1185">Reference proteome</keyword>
<dbReference type="Proteomes" id="UP001177003">
    <property type="component" value="Chromosome 5"/>
</dbReference>
<evidence type="ECO:0000256" key="1">
    <source>
        <dbReference type="SAM" id="MobiDB-lite"/>
    </source>
</evidence>
<evidence type="ECO:0000313" key="3">
    <source>
        <dbReference type="Proteomes" id="UP001177003"/>
    </source>
</evidence>
<dbReference type="EMBL" id="OX465081">
    <property type="protein sequence ID" value="CAI9287843.1"/>
    <property type="molecule type" value="Genomic_DNA"/>
</dbReference>